<feature type="domain" description="4'-phosphopantetheinyl transferase N-terminal" evidence="4">
    <location>
        <begin position="126"/>
        <end position="151"/>
    </location>
</feature>
<dbReference type="GO" id="GO:0019878">
    <property type="term" value="P:lysine biosynthetic process via aminoadipic acid"/>
    <property type="evidence" value="ECO:0007669"/>
    <property type="project" value="TreeGrafter"/>
</dbReference>
<dbReference type="AlphaFoldDB" id="A0A8X8ZFM7"/>
<evidence type="ECO:0000259" key="3">
    <source>
        <dbReference type="Pfam" id="PF01648"/>
    </source>
</evidence>
<dbReference type="InterPro" id="IPR008278">
    <property type="entry name" value="4-PPantetheinyl_Trfase_dom"/>
</dbReference>
<gene>
    <name evidence="5" type="ORF">SASPL_139069</name>
</gene>
<proteinExistence type="predicted"/>
<dbReference type="GO" id="GO:0000287">
    <property type="term" value="F:magnesium ion binding"/>
    <property type="evidence" value="ECO:0007669"/>
    <property type="project" value="InterPro"/>
</dbReference>
<evidence type="ECO:0000256" key="2">
    <source>
        <dbReference type="ARBA" id="ARBA00022679"/>
    </source>
</evidence>
<dbReference type="Proteomes" id="UP000298416">
    <property type="component" value="Unassembled WGS sequence"/>
</dbReference>
<dbReference type="EMBL" id="PNBA02000014">
    <property type="protein sequence ID" value="KAG6402194.1"/>
    <property type="molecule type" value="Genomic_DNA"/>
</dbReference>
<evidence type="ECO:0000259" key="4">
    <source>
        <dbReference type="Pfam" id="PF22624"/>
    </source>
</evidence>
<dbReference type="Pfam" id="PF01648">
    <property type="entry name" value="ACPS"/>
    <property type="match status" value="1"/>
</dbReference>
<keyword evidence="6" id="KW-1185">Reference proteome</keyword>
<feature type="domain" description="4'-phosphopantetheinyl transferase" evidence="3">
    <location>
        <begin position="173"/>
        <end position="240"/>
    </location>
</feature>
<name>A0A8X8ZFM7_SALSN</name>
<evidence type="ECO:0000313" key="6">
    <source>
        <dbReference type="Proteomes" id="UP000298416"/>
    </source>
</evidence>
<reference evidence="5" key="1">
    <citation type="submission" date="2018-01" db="EMBL/GenBank/DDBJ databases">
        <authorList>
            <person name="Mao J.F."/>
        </authorList>
    </citation>
    <scope>NUCLEOTIDE SEQUENCE</scope>
    <source>
        <strain evidence="5">Huo1</strain>
        <tissue evidence="5">Leaf</tissue>
    </source>
</reference>
<protein>
    <recommendedName>
        <fullName evidence="1">holo-[acyl-carrier-protein] synthase</fullName>
        <ecNumber evidence="1">2.7.8.7</ecNumber>
    </recommendedName>
</protein>
<reference evidence="5" key="2">
    <citation type="submission" date="2020-08" db="EMBL/GenBank/DDBJ databases">
        <title>Plant Genome Project.</title>
        <authorList>
            <person name="Zhang R.-G."/>
        </authorList>
    </citation>
    <scope>NUCLEOTIDE SEQUENCE</scope>
    <source>
        <strain evidence="5">Huo1</strain>
        <tissue evidence="5">Leaf</tissue>
    </source>
</reference>
<dbReference type="InterPro" id="IPR055066">
    <property type="entry name" value="AASDHPPT_N"/>
</dbReference>
<evidence type="ECO:0000256" key="1">
    <source>
        <dbReference type="ARBA" id="ARBA00013172"/>
    </source>
</evidence>
<feature type="domain" description="4'-phosphopantetheinyl transferase N-terminal" evidence="4">
    <location>
        <begin position="17"/>
        <end position="88"/>
    </location>
</feature>
<dbReference type="PANTHER" id="PTHR12215:SF10">
    <property type="entry name" value="L-AMINOADIPATE-SEMIALDEHYDE DEHYDROGENASE-PHOSPHOPANTETHEINYL TRANSFERASE"/>
    <property type="match status" value="1"/>
</dbReference>
<organism evidence="5">
    <name type="scientific">Salvia splendens</name>
    <name type="common">Scarlet sage</name>
    <dbReference type="NCBI Taxonomy" id="180675"/>
    <lineage>
        <taxon>Eukaryota</taxon>
        <taxon>Viridiplantae</taxon>
        <taxon>Streptophyta</taxon>
        <taxon>Embryophyta</taxon>
        <taxon>Tracheophyta</taxon>
        <taxon>Spermatophyta</taxon>
        <taxon>Magnoliopsida</taxon>
        <taxon>eudicotyledons</taxon>
        <taxon>Gunneridae</taxon>
        <taxon>Pentapetalae</taxon>
        <taxon>asterids</taxon>
        <taxon>lamiids</taxon>
        <taxon>Lamiales</taxon>
        <taxon>Lamiaceae</taxon>
        <taxon>Nepetoideae</taxon>
        <taxon>Mentheae</taxon>
        <taxon>Salviinae</taxon>
        <taxon>Salvia</taxon>
        <taxon>Salvia subgen. Calosphace</taxon>
        <taxon>core Calosphace</taxon>
    </lineage>
</organism>
<dbReference type="EC" id="2.7.8.7" evidence="1"/>
<dbReference type="InterPro" id="IPR037143">
    <property type="entry name" value="4-PPantetheinyl_Trfase_dom_sf"/>
</dbReference>
<dbReference type="GO" id="GO:0008897">
    <property type="term" value="F:holo-[acyl-carrier-protein] synthase activity"/>
    <property type="evidence" value="ECO:0007669"/>
    <property type="project" value="UniProtKB-EC"/>
</dbReference>
<accession>A0A8X8ZFM7</accession>
<dbReference type="Pfam" id="PF22624">
    <property type="entry name" value="AASDHPPT_N"/>
    <property type="match status" value="2"/>
</dbReference>
<dbReference type="Gene3D" id="3.90.470.20">
    <property type="entry name" value="4'-phosphopantetheinyl transferase domain"/>
    <property type="match status" value="1"/>
</dbReference>
<dbReference type="InterPro" id="IPR050559">
    <property type="entry name" value="P-Pant_transferase_sf"/>
</dbReference>
<dbReference type="GO" id="GO:0005829">
    <property type="term" value="C:cytosol"/>
    <property type="evidence" value="ECO:0007669"/>
    <property type="project" value="TreeGrafter"/>
</dbReference>
<dbReference type="SUPFAM" id="SSF56214">
    <property type="entry name" value="4'-phosphopantetheinyl transferase"/>
    <property type="match status" value="2"/>
</dbReference>
<keyword evidence="2" id="KW-0808">Transferase</keyword>
<evidence type="ECO:0000313" key="5">
    <source>
        <dbReference type="EMBL" id="KAG6402194.1"/>
    </source>
</evidence>
<sequence>MELEKGVQRWIVDISIWNPSPHHFNLVISLLPHHEHTSITRFVKFEDRKRALVSRLLQYALVHQVLGIPFDDITIKRTPEGKPFLVHTYILNLVPFLHCIYASSFVEFGTLASTLMTSYLNEVCHNNESGFPNFNFNVSHHGDYVAIASEPVCLVGVDIVTHSVPVNEPADEFVHSFSSYWCLKEAFVKAIGSGVGHKLDDVEFHHTSWENISVKVCGKELKDWRFWLLNLSNNHSVAIARGHPRSAISSYMITLNQIDFKEEYKTCLNLPNPSFSFLTVDDLVRSWGDDVSEKT</sequence>
<dbReference type="PANTHER" id="PTHR12215">
    <property type="entry name" value="PHOSPHOPANTETHEINE TRANSFERASE"/>
    <property type="match status" value="1"/>
</dbReference>
<comment type="caution">
    <text evidence="5">The sequence shown here is derived from an EMBL/GenBank/DDBJ whole genome shotgun (WGS) entry which is preliminary data.</text>
</comment>